<feature type="transmembrane region" description="Helical" evidence="14">
    <location>
        <begin position="323"/>
        <end position="347"/>
    </location>
</feature>
<evidence type="ECO:0000259" key="16">
    <source>
        <dbReference type="Pfam" id="PF02932"/>
    </source>
</evidence>
<dbReference type="SUPFAM" id="SSF63712">
    <property type="entry name" value="Nicotinic receptor ligand binding domain-like"/>
    <property type="match status" value="1"/>
</dbReference>
<dbReference type="InterPro" id="IPR006201">
    <property type="entry name" value="Neur_channel"/>
</dbReference>
<feature type="domain" description="Neurotransmitter-gated ion-channel ligand-binding" evidence="15">
    <location>
        <begin position="56"/>
        <end position="242"/>
    </location>
</feature>
<feature type="transmembrane region" description="Helical" evidence="14">
    <location>
        <begin position="6"/>
        <end position="27"/>
    </location>
</feature>
<proteinExistence type="inferred from homology"/>
<evidence type="ECO:0000313" key="17">
    <source>
        <dbReference type="EMBL" id="CAL5133726.1"/>
    </source>
</evidence>
<dbReference type="EMBL" id="CAXLJL010000157">
    <property type="protein sequence ID" value="CAL5133726.1"/>
    <property type="molecule type" value="Genomic_DNA"/>
</dbReference>
<dbReference type="InterPro" id="IPR038050">
    <property type="entry name" value="Neuro_actylchol_rec"/>
</dbReference>
<keyword evidence="3 14" id="KW-0812">Transmembrane</keyword>
<evidence type="ECO:0000256" key="10">
    <source>
        <dbReference type="ARBA" id="ARBA00023180"/>
    </source>
</evidence>
<dbReference type="AlphaFoldDB" id="A0AAV2TBQ2"/>
<evidence type="ECO:0000256" key="9">
    <source>
        <dbReference type="ARBA" id="ARBA00023170"/>
    </source>
</evidence>
<evidence type="ECO:0000256" key="1">
    <source>
        <dbReference type="ARBA" id="ARBA00022448"/>
    </source>
</evidence>
<dbReference type="Gene3D" id="1.20.58.390">
    <property type="entry name" value="Neurotransmitter-gated ion-channel transmembrane domain"/>
    <property type="match status" value="1"/>
</dbReference>
<gene>
    <name evidence="17" type="ORF">CDAUBV1_LOCUS6974</name>
</gene>
<sequence>MVISSAQSLGFTLFYVIISCVTVVILVDFKQPTQHYNGQVARSSSDQQPSSTLPEEQQVYEVIMRGYEASVRSLGKPSDKMVVQVRIRLQRIVNLNERTQVLTTLVFIEQTWRDKYLRWNQTLFGNVRTLRVPAKQIWTPDTFVFNNADSLHSGFLKSMHVAVESSGRVIWRVPAQLKTSCEMDVSLFPFDSQTCEIHLGSWIYPMDWVEYRFQHEQNLTSVGKTMSLKNGSSSPQSNVFDTIVECQKQGESSPALDTSSYWDSSDWLFGGATLAYTYRSTHQLFAWRSTNQWSDDAEGMTGEDNEAQRDLVLRLHLHRWSFFYLWNIVAPCVMLTVLTLLIFWTPVNSGEKITLGLSVFLAFSMFMVPVAEKVPPTARNIPLIGVYMTIVSTLTATSVVACIIIMNVDARGEKLMRAPFWLREMMNSTLGTWMAGRIYSATPFYKLKLIEKYFLNNNLSRGKLTNFAERRIMLLHFHSVVSHYCETFQNIRMRLQKYKGKGLIAQFNNPQHTLPTLAVKRKKIAKQKGVLISNSISDMNNKNKKFVSAAQLSCDRLGLQRVSNSDETTSKRLIERCITQGAEEYESSKVAKEFKLEPPNSKLGIGLSTYLNQEKTSCPRTDIQKKLEDGTAWLNGGVPDVVKKQLVIKTEWKIIAQILDRILFLIFLLATFICYGVIFSAPYLGTGSSRYACG</sequence>
<comment type="similarity">
    <text evidence="14">Belongs to the ligand-gated ion channel (TC 1.A.9) family.</text>
</comment>
<evidence type="ECO:0000313" key="18">
    <source>
        <dbReference type="Proteomes" id="UP001497525"/>
    </source>
</evidence>
<comment type="caution">
    <text evidence="17">The sequence shown here is derived from an EMBL/GenBank/DDBJ whole genome shotgun (WGS) entry which is preliminary data.</text>
</comment>
<keyword evidence="12 14" id="KW-0407">Ion channel</keyword>
<dbReference type="Proteomes" id="UP001497525">
    <property type="component" value="Unassembled WGS sequence"/>
</dbReference>
<dbReference type="InterPro" id="IPR002394">
    <property type="entry name" value="Nicotinic_acetylcholine_rcpt"/>
</dbReference>
<evidence type="ECO:0000259" key="15">
    <source>
        <dbReference type="Pfam" id="PF02931"/>
    </source>
</evidence>
<dbReference type="InterPro" id="IPR006029">
    <property type="entry name" value="Neurotrans-gated_channel_TM"/>
</dbReference>
<evidence type="ECO:0000256" key="12">
    <source>
        <dbReference type="ARBA" id="ARBA00023303"/>
    </source>
</evidence>
<protein>
    <submittedName>
        <fullName evidence="17">Uncharacterized protein</fullName>
    </submittedName>
</protein>
<keyword evidence="4 14" id="KW-1133">Transmembrane helix</keyword>
<keyword evidence="10" id="KW-0325">Glycoprotein</keyword>
<name>A0AAV2TBQ2_CALDB</name>
<organism evidence="17 18">
    <name type="scientific">Calicophoron daubneyi</name>
    <name type="common">Rumen fluke</name>
    <name type="synonym">Paramphistomum daubneyi</name>
    <dbReference type="NCBI Taxonomy" id="300641"/>
    <lineage>
        <taxon>Eukaryota</taxon>
        <taxon>Metazoa</taxon>
        <taxon>Spiralia</taxon>
        <taxon>Lophotrochozoa</taxon>
        <taxon>Platyhelminthes</taxon>
        <taxon>Trematoda</taxon>
        <taxon>Digenea</taxon>
        <taxon>Plagiorchiida</taxon>
        <taxon>Pronocephalata</taxon>
        <taxon>Paramphistomoidea</taxon>
        <taxon>Paramphistomidae</taxon>
        <taxon>Calicophoron</taxon>
    </lineage>
</organism>
<dbReference type="FunFam" id="2.70.170.10:FF:000028">
    <property type="entry name" value="AcetylCholine Receptor"/>
    <property type="match status" value="1"/>
</dbReference>
<feature type="transmembrane region" description="Helical" evidence="14">
    <location>
        <begin position="353"/>
        <end position="371"/>
    </location>
</feature>
<evidence type="ECO:0000256" key="8">
    <source>
        <dbReference type="ARBA" id="ARBA00023157"/>
    </source>
</evidence>
<dbReference type="PANTHER" id="PTHR18945">
    <property type="entry name" value="NEUROTRANSMITTER GATED ION CHANNEL"/>
    <property type="match status" value="1"/>
</dbReference>
<dbReference type="PRINTS" id="PR00252">
    <property type="entry name" value="NRIONCHANNEL"/>
</dbReference>
<keyword evidence="1 14" id="KW-0813">Transport</keyword>
<dbReference type="SUPFAM" id="SSF90112">
    <property type="entry name" value="Neurotransmitter-gated ion-channel transmembrane pore"/>
    <property type="match status" value="1"/>
</dbReference>
<keyword evidence="2" id="KW-1003">Cell membrane</keyword>
<dbReference type="CDD" id="cd19051">
    <property type="entry name" value="LGIC_TM_cation"/>
    <property type="match status" value="1"/>
</dbReference>
<feature type="transmembrane region" description="Helical" evidence="14">
    <location>
        <begin position="383"/>
        <end position="406"/>
    </location>
</feature>
<keyword evidence="6 14" id="KW-0406">Ion transport</keyword>
<evidence type="ECO:0000256" key="5">
    <source>
        <dbReference type="ARBA" id="ARBA00023018"/>
    </source>
</evidence>
<evidence type="ECO:0000256" key="14">
    <source>
        <dbReference type="RuleBase" id="RU000687"/>
    </source>
</evidence>
<keyword evidence="9" id="KW-0675">Receptor</keyword>
<dbReference type="InterPro" id="IPR006202">
    <property type="entry name" value="Neur_chan_lig-bd"/>
</dbReference>
<dbReference type="InterPro" id="IPR018000">
    <property type="entry name" value="Neurotransmitter_ion_chnl_CS"/>
</dbReference>
<dbReference type="Pfam" id="PF02932">
    <property type="entry name" value="Neur_chan_memb"/>
    <property type="match status" value="1"/>
</dbReference>
<dbReference type="GO" id="GO:0045211">
    <property type="term" value="C:postsynaptic membrane"/>
    <property type="evidence" value="ECO:0007669"/>
    <property type="project" value="InterPro"/>
</dbReference>
<keyword evidence="7 14" id="KW-0472">Membrane</keyword>
<dbReference type="GO" id="GO:0004888">
    <property type="term" value="F:transmembrane signaling receptor activity"/>
    <property type="evidence" value="ECO:0007669"/>
    <property type="project" value="InterPro"/>
</dbReference>
<comment type="subcellular location">
    <subcellularLocation>
        <location evidence="13">Synaptic cell membrane</location>
        <topology evidence="13">Multi-pass membrane protein</topology>
    </subcellularLocation>
</comment>
<keyword evidence="5" id="KW-0770">Synapse</keyword>
<reference evidence="17" key="1">
    <citation type="submission" date="2024-06" db="EMBL/GenBank/DDBJ databases">
        <authorList>
            <person name="Liu X."/>
            <person name="Lenzi L."/>
            <person name="Haldenby T S."/>
            <person name="Uol C."/>
        </authorList>
    </citation>
    <scope>NUCLEOTIDE SEQUENCE</scope>
</reference>
<dbReference type="InterPro" id="IPR036719">
    <property type="entry name" value="Neuro-gated_channel_TM_sf"/>
</dbReference>
<dbReference type="Pfam" id="PF02931">
    <property type="entry name" value="Neur_chan_LBD"/>
    <property type="match status" value="1"/>
</dbReference>
<evidence type="ECO:0000256" key="7">
    <source>
        <dbReference type="ARBA" id="ARBA00023136"/>
    </source>
</evidence>
<evidence type="ECO:0000256" key="13">
    <source>
        <dbReference type="ARBA" id="ARBA00034099"/>
    </source>
</evidence>
<evidence type="ECO:0000256" key="2">
    <source>
        <dbReference type="ARBA" id="ARBA00022475"/>
    </source>
</evidence>
<feature type="domain" description="Neurotransmitter-gated ion-channel transmembrane" evidence="16">
    <location>
        <begin position="328"/>
        <end position="678"/>
    </location>
</feature>
<dbReference type="Gene3D" id="2.70.170.10">
    <property type="entry name" value="Neurotransmitter-gated ion-channel ligand-binding domain"/>
    <property type="match status" value="1"/>
</dbReference>
<dbReference type="InterPro" id="IPR036734">
    <property type="entry name" value="Neur_chan_lig-bd_sf"/>
</dbReference>
<evidence type="ECO:0000256" key="3">
    <source>
        <dbReference type="ARBA" id="ARBA00022692"/>
    </source>
</evidence>
<keyword evidence="11" id="KW-1071">Ligand-gated ion channel</keyword>
<evidence type="ECO:0000256" key="6">
    <source>
        <dbReference type="ARBA" id="ARBA00023065"/>
    </source>
</evidence>
<dbReference type="PRINTS" id="PR00254">
    <property type="entry name" value="NICOTINICR"/>
</dbReference>
<evidence type="ECO:0000256" key="11">
    <source>
        <dbReference type="ARBA" id="ARBA00023286"/>
    </source>
</evidence>
<dbReference type="GO" id="GO:0022848">
    <property type="term" value="F:acetylcholine-gated monoatomic cation-selective channel activity"/>
    <property type="evidence" value="ECO:0007669"/>
    <property type="project" value="InterPro"/>
</dbReference>
<accession>A0AAV2TBQ2</accession>
<evidence type="ECO:0000256" key="4">
    <source>
        <dbReference type="ARBA" id="ARBA00022989"/>
    </source>
</evidence>
<feature type="transmembrane region" description="Helical" evidence="14">
    <location>
        <begin position="662"/>
        <end position="684"/>
    </location>
</feature>
<dbReference type="PROSITE" id="PS00236">
    <property type="entry name" value="NEUROTR_ION_CHANNEL"/>
    <property type="match status" value="1"/>
</dbReference>
<keyword evidence="8" id="KW-1015">Disulfide bond</keyword>